<comment type="caution">
    <text evidence="2">The sequence shown here is derived from an EMBL/GenBank/DDBJ whole genome shotgun (WGS) entry which is preliminary data.</text>
</comment>
<dbReference type="InterPro" id="IPR029039">
    <property type="entry name" value="Flavoprotein-like_sf"/>
</dbReference>
<dbReference type="GO" id="GO:0005829">
    <property type="term" value="C:cytosol"/>
    <property type="evidence" value="ECO:0007669"/>
    <property type="project" value="TreeGrafter"/>
</dbReference>
<dbReference type="SUPFAM" id="SSF52218">
    <property type="entry name" value="Flavoproteins"/>
    <property type="match status" value="1"/>
</dbReference>
<dbReference type="InterPro" id="IPR005025">
    <property type="entry name" value="FMN_Rdtase-like_dom"/>
</dbReference>
<name>A0A538SRF4_UNCEI</name>
<evidence type="ECO:0000313" key="3">
    <source>
        <dbReference type="Proteomes" id="UP000320184"/>
    </source>
</evidence>
<dbReference type="Gene3D" id="3.40.50.360">
    <property type="match status" value="1"/>
</dbReference>
<dbReference type="GO" id="GO:0010181">
    <property type="term" value="F:FMN binding"/>
    <property type="evidence" value="ECO:0007669"/>
    <property type="project" value="TreeGrafter"/>
</dbReference>
<dbReference type="EMBL" id="VBOT01000006">
    <property type="protein sequence ID" value="TMQ53946.1"/>
    <property type="molecule type" value="Genomic_DNA"/>
</dbReference>
<dbReference type="PANTHER" id="PTHR30543:SF21">
    <property type="entry name" value="NAD(P)H-DEPENDENT FMN REDUCTASE LOT6"/>
    <property type="match status" value="1"/>
</dbReference>
<dbReference type="InterPro" id="IPR050712">
    <property type="entry name" value="NAD(P)H-dep_reductase"/>
</dbReference>
<proteinExistence type="predicted"/>
<reference evidence="2 3" key="1">
    <citation type="journal article" date="2019" name="Nat. Microbiol.">
        <title>Mediterranean grassland soil C-N compound turnover is dependent on rainfall and depth, and is mediated by genomically divergent microorganisms.</title>
        <authorList>
            <person name="Diamond S."/>
            <person name="Andeer P.F."/>
            <person name="Li Z."/>
            <person name="Crits-Christoph A."/>
            <person name="Burstein D."/>
            <person name="Anantharaman K."/>
            <person name="Lane K.R."/>
            <person name="Thomas B.C."/>
            <person name="Pan C."/>
            <person name="Northen T.R."/>
            <person name="Banfield J.F."/>
        </authorList>
    </citation>
    <scope>NUCLEOTIDE SEQUENCE [LARGE SCALE GENOMIC DNA]</scope>
    <source>
        <strain evidence="2">WS_3</strain>
    </source>
</reference>
<organism evidence="2 3">
    <name type="scientific">Eiseniibacteriota bacterium</name>
    <dbReference type="NCBI Taxonomy" id="2212470"/>
    <lineage>
        <taxon>Bacteria</taxon>
        <taxon>Candidatus Eiseniibacteriota</taxon>
    </lineage>
</organism>
<accession>A0A538SRF4</accession>
<feature type="domain" description="NADPH-dependent FMN reductase-like" evidence="1">
    <location>
        <begin position="12"/>
        <end position="133"/>
    </location>
</feature>
<protein>
    <submittedName>
        <fullName evidence="2">NAD(P)H-dependent oxidoreductase</fullName>
    </submittedName>
</protein>
<evidence type="ECO:0000313" key="2">
    <source>
        <dbReference type="EMBL" id="TMQ53946.1"/>
    </source>
</evidence>
<dbReference type="Pfam" id="PF03358">
    <property type="entry name" value="FMN_red"/>
    <property type="match status" value="1"/>
</dbReference>
<dbReference type="PANTHER" id="PTHR30543">
    <property type="entry name" value="CHROMATE REDUCTASE"/>
    <property type="match status" value="1"/>
</dbReference>
<gene>
    <name evidence="2" type="ORF">E6K73_00620</name>
</gene>
<sequence length="185" mass="20976">MMDEEERLFIPVVLGTTRQGRMSEHCAQVMLERVRARQGVDTELIDLRRVPMRTDDAGESIKDPEFSGQMSRADGLVIVSPEYNHAYAGLHTCLKEYIHKAVGIVGVSAGPWGGSRGIESLLPVMRELGLVNIFWDVNFASVHKVFDERGTLLDEAYRKRADKFLAELVWMARTLRHGRRLIPLE</sequence>
<dbReference type="AlphaFoldDB" id="A0A538SRF4"/>
<evidence type="ECO:0000259" key="1">
    <source>
        <dbReference type="Pfam" id="PF03358"/>
    </source>
</evidence>
<dbReference type="GO" id="GO:0016491">
    <property type="term" value="F:oxidoreductase activity"/>
    <property type="evidence" value="ECO:0007669"/>
    <property type="project" value="InterPro"/>
</dbReference>
<dbReference type="Proteomes" id="UP000320184">
    <property type="component" value="Unassembled WGS sequence"/>
</dbReference>